<comment type="caution">
    <text evidence="1">The sequence shown here is derived from an EMBL/GenBank/DDBJ whole genome shotgun (WGS) entry which is preliminary data.</text>
</comment>
<evidence type="ECO:0000313" key="2">
    <source>
        <dbReference type="Proteomes" id="UP000033423"/>
    </source>
</evidence>
<evidence type="ECO:0000313" key="1">
    <source>
        <dbReference type="EMBL" id="KJU86131.1"/>
    </source>
</evidence>
<proteinExistence type="predicted"/>
<accession>A0A0F3GW48</accession>
<dbReference type="AlphaFoldDB" id="A0A0F3GW48"/>
<dbReference type="EMBL" id="LACI01000728">
    <property type="protein sequence ID" value="KJU86131.1"/>
    <property type="molecule type" value="Genomic_DNA"/>
</dbReference>
<organism evidence="1 2">
    <name type="scientific">Candidatus Magnetobacterium bavaricum</name>
    <dbReference type="NCBI Taxonomy" id="29290"/>
    <lineage>
        <taxon>Bacteria</taxon>
        <taxon>Pseudomonadati</taxon>
        <taxon>Nitrospirota</taxon>
        <taxon>Thermodesulfovibrionia</taxon>
        <taxon>Thermodesulfovibrionales</taxon>
        <taxon>Candidatus Magnetobacteriaceae</taxon>
        <taxon>Candidatus Magnetobacterium</taxon>
    </lineage>
</organism>
<name>A0A0F3GW48_9BACT</name>
<dbReference type="Proteomes" id="UP000033423">
    <property type="component" value="Unassembled WGS sequence"/>
</dbReference>
<keyword evidence="2" id="KW-1185">Reference proteome</keyword>
<reference evidence="1 2" key="1">
    <citation type="submission" date="2015-02" db="EMBL/GenBank/DDBJ databases">
        <title>Single-cell genomics of uncultivated deep-branching MTB reveals a conserved set of magnetosome genes.</title>
        <authorList>
            <person name="Kolinko S."/>
            <person name="Richter M."/>
            <person name="Glockner F.O."/>
            <person name="Brachmann A."/>
            <person name="Schuler D."/>
        </authorList>
    </citation>
    <scope>NUCLEOTIDE SEQUENCE [LARGE SCALE GENOMIC DNA]</scope>
    <source>
        <strain evidence="1">TM-1</strain>
    </source>
</reference>
<sequence length="92" mass="9819">MSTVATPLMSRTNTFARISEIILRDLFIISEVRIESRTPTRGSSRMPSHIGVTGVDISATARSNSFRIFSASCASKSAASSASLCLTFAVMS</sequence>
<gene>
    <name evidence="1" type="ORF">MBAV_001676</name>
</gene>
<protein>
    <submittedName>
        <fullName evidence="1">Uncharacterized protein</fullName>
    </submittedName>
</protein>